<evidence type="ECO:0000313" key="5">
    <source>
        <dbReference type="EMBL" id="SBW02565.1"/>
    </source>
</evidence>
<dbReference type="RefSeq" id="WP_192113170.1">
    <property type="nucleotide sequence ID" value="NZ_CABUEN010000007.1"/>
</dbReference>
<keyword evidence="1 4" id="KW-0732">Signal</keyword>
<gene>
    <name evidence="5" type="ORF">KM92DES2_11679</name>
</gene>
<feature type="chain" id="PRO_5012804063" description="Acid stress chaperone HdeB" evidence="4">
    <location>
        <begin position="23"/>
        <end position="95"/>
    </location>
</feature>
<organism evidence="5">
    <name type="scientific">uncultured Desulfovibrio sp</name>
    <dbReference type="NCBI Taxonomy" id="167968"/>
    <lineage>
        <taxon>Bacteria</taxon>
        <taxon>Pseudomonadati</taxon>
        <taxon>Thermodesulfobacteriota</taxon>
        <taxon>Desulfovibrionia</taxon>
        <taxon>Desulfovibrionales</taxon>
        <taxon>Desulfovibrionaceae</taxon>
        <taxon>Desulfovibrio</taxon>
        <taxon>environmental samples</taxon>
    </lineage>
</organism>
<dbReference type="InterPro" id="IPR038303">
    <property type="entry name" value="HdeA/HdeB_sf"/>
</dbReference>
<dbReference type="EMBL" id="FLUP01000001">
    <property type="protein sequence ID" value="SBW02565.1"/>
    <property type="molecule type" value="Genomic_DNA"/>
</dbReference>
<protein>
    <recommendedName>
        <fullName evidence="6">Acid stress chaperone HdeB</fullName>
    </recommendedName>
</protein>
<evidence type="ECO:0008006" key="6">
    <source>
        <dbReference type="Google" id="ProtNLM"/>
    </source>
</evidence>
<dbReference type="Pfam" id="PF06411">
    <property type="entry name" value="HdeA"/>
    <property type="match status" value="1"/>
</dbReference>
<evidence type="ECO:0000256" key="1">
    <source>
        <dbReference type="ARBA" id="ARBA00022729"/>
    </source>
</evidence>
<evidence type="ECO:0000256" key="4">
    <source>
        <dbReference type="SAM" id="SignalP"/>
    </source>
</evidence>
<proteinExistence type="predicted"/>
<dbReference type="Gene3D" id="1.10.890.10">
    <property type="entry name" value="HNS-dependent expression A"/>
    <property type="match status" value="1"/>
</dbReference>
<reference evidence="5" key="1">
    <citation type="submission" date="2016-04" db="EMBL/GenBank/DDBJ databases">
        <authorList>
            <person name="Evans L.H."/>
            <person name="Alamgir A."/>
            <person name="Owens N."/>
            <person name="Weber N.D."/>
            <person name="Virtaneva K."/>
            <person name="Barbian K."/>
            <person name="Babar A."/>
            <person name="Rosenke K."/>
        </authorList>
    </citation>
    <scope>NUCLEOTIDE SEQUENCE</scope>
    <source>
        <strain evidence="5">92-2</strain>
    </source>
</reference>
<keyword evidence="2" id="KW-0574">Periplasm</keyword>
<feature type="signal peptide" evidence="4">
    <location>
        <begin position="1"/>
        <end position="22"/>
    </location>
</feature>
<evidence type="ECO:0000256" key="2">
    <source>
        <dbReference type="ARBA" id="ARBA00022764"/>
    </source>
</evidence>
<keyword evidence="3" id="KW-0143">Chaperone</keyword>
<accession>A0A212JTD4</accession>
<name>A0A212JTD4_9BACT</name>
<dbReference type="InterPro" id="IPR010486">
    <property type="entry name" value="HNS-dep_expression_A/B"/>
</dbReference>
<dbReference type="AlphaFoldDB" id="A0A212JTD4"/>
<evidence type="ECO:0000256" key="3">
    <source>
        <dbReference type="ARBA" id="ARBA00023186"/>
    </source>
</evidence>
<sequence>MKKVCFAIVLAAVLALPMTASAKSDKIDFGKLPCSSFVQLDAQTMTMFYFWLDGYASAKTGDTTLDVNAVENNLTQIMKVCKQNPKKTVLSVIAD</sequence>